<evidence type="ECO:0008006" key="3">
    <source>
        <dbReference type="Google" id="ProtNLM"/>
    </source>
</evidence>
<keyword evidence="2" id="KW-1185">Reference proteome</keyword>
<dbReference type="RefSeq" id="WP_137194120.1">
    <property type="nucleotide sequence ID" value="NZ_CP039964.1"/>
</dbReference>
<dbReference type="OrthoDB" id="7875456at2"/>
<gene>
    <name evidence="1" type="ORF">EOK75_11705</name>
</gene>
<sequence length="132" mass="14890">MRKLILISTLALLAGCGTPQERCIAGATRDLRIVDRLIGETDRNLERGYALEDVVRTRTRWVMCRPPKAATKDKEAEPARMCMRDSSYTVTRPKAINLAEEREKLAELEKKRAELLRSAAREVAGCKIAHPE</sequence>
<dbReference type="AlphaFoldDB" id="A0A4P8EHF8"/>
<dbReference type="EMBL" id="CP039964">
    <property type="protein sequence ID" value="QCO56337.1"/>
    <property type="molecule type" value="Genomic_DNA"/>
</dbReference>
<organism evidence="1 2">
    <name type="scientific">Pseudorhodobacter turbinis</name>
    <dbReference type="NCBI Taxonomy" id="2500533"/>
    <lineage>
        <taxon>Bacteria</taxon>
        <taxon>Pseudomonadati</taxon>
        <taxon>Pseudomonadota</taxon>
        <taxon>Alphaproteobacteria</taxon>
        <taxon>Rhodobacterales</taxon>
        <taxon>Paracoccaceae</taxon>
        <taxon>Pseudorhodobacter</taxon>
    </lineage>
</organism>
<evidence type="ECO:0000313" key="1">
    <source>
        <dbReference type="EMBL" id="QCO56337.1"/>
    </source>
</evidence>
<name>A0A4P8EHF8_9RHOB</name>
<dbReference type="KEGG" id="pseb:EOK75_11705"/>
<reference evidence="1 2" key="1">
    <citation type="submission" date="2019-05" db="EMBL/GenBank/DDBJ databases">
        <title>Pseudorhodobacter turbinis sp. nov., isolated from the gut of the Korean turban shell.</title>
        <authorList>
            <person name="Jeong Y.-S."/>
            <person name="Kang W.-R."/>
            <person name="Bae J.-W."/>
        </authorList>
    </citation>
    <scope>NUCLEOTIDE SEQUENCE [LARGE SCALE GENOMIC DNA]</scope>
    <source>
        <strain evidence="1 2">S12M18</strain>
    </source>
</reference>
<evidence type="ECO:0000313" key="2">
    <source>
        <dbReference type="Proteomes" id="UP000298631"/>
    </source>
</evidence>
<proteinExistence type="predicted"/>
<dbReference type="PROSITE" id="PS51257">
    <property type="entry name" value="PROKAR_LIPOPROTEIN"/>
    <property type="match status" value="1"/>
</dbReference>
<protein>
    <recommendedName>
        <fullName evidence="3">Lipoprotein</fullName>
    </recommendedName>
</protein>
<dbReference type="Proteomes" id="UP000298631">
    <property type="component" value="Chromosome"/>
</dbReference>
<accession>A0A4P8EHF8</accession>